<dbReference type="InterPro" id="IPR001907">
    <property type="entry name" value="ClpP"/>
</dbReference>
<dbReference type="Pfam" id="PF00574">
    <property type="entry name" value="CLP_protease"/>
    <property type="match status" value="1"/>
</dbReference>
<dbReference type="GO" id="GO:0051117">
    <property type="term" value="F:ATPase binding"/>
    <property type="evidence" value="ECO:0007669"/>
    <property type="project" value="TreeGrafter"/>
</dbReference>
<dbReference type="GO" id="GO:0009368">
    <property type="term" value="C:endopeptidase Clp complex"/>
    <property type="evidence" value="ECO:0007669"/>
    <property type="project" value="TreeGrafter"/>
</dbReference>
<dbReference type="RefSeq" id="WP_198519188.1">
    <property type="nucleotide sequence ID" value="NZ_PHUF01000003.1"/>
</dbReference>
<dbReference type="CDD" id="cd07016">
    <property type="entry name" value="S14_ClpP_1"/>
    <property type="match status" value="1"/>
</dbReference>
<sequence length="300" mass="31495">MRKLPKIMAQAAGIGARPGALPVPADRKVSALTLPSVLDRWTEDAAGVRPAALSSGDNVITMFDMIGEDFWSGGGITAKSVGAQLRAIGDRPVEVQINSPGGDMFEGIAIYNVLREHPQPVIVKIMGMAASAASIIAMAGDTVEIGAASFLMIHNCWVMAVGNRHDMAEVAEWLAPFDAAMVEVYAARSGQKSADIAKWMDAESYMSGSVAIDRGFADSLLAADQTKQDEKAKASDQATNSLRAMELTLVHAGLTRSQARSRINEIKGTPGAAQSEPTPGAGDGDWMAEASKLLASLRAG</sequence>
<dbReference type="NCBIfam" id="NF045542">
    <property type="entry name" value="Clp_rel_HeadMat"/>
    <property type="match status" value="1"/>
</dbReference>
<evidence type="ECO:0000256" key="3">
    <source>
        <dbReference type="ARBA" id="ARBA00022670"/>
    </source>
</evidence>
<keyword evidence="9" id="KW-1185">Reference proteome</keyword>
<dbReference type="PANTHER" id="PTHR10381">
    <property type="entry name" value="ATP-DEPENDENT CLP PROTEASE PROTEOLYTIC SUBUNIT"/>
    <property type="match status" value="1"/>
</dbReference>
<dbReference type="SUPFAM" id="SSF52096">
    <property type="entry name" value="ClpP/crotonase"/>
    <property type="match status" value="1"/>
</dbReference>
<evidence type="ECO:0000256" key="2">
    <source>
        <dbReference type="ARBA" id="ARBA00022490"/>
    </source>
</evidence>
<dbReference type="GO" id="GO:0004252">
    <property type="term" value="F:serine-type endopeptidase activity"/>
    <property type="evidence" value="ECO:0007669"/>
    <property type="project" value="InterPro"/>
</dbReference>
<reference evidence="8 9" key="1">
    <citation type="submission" date="2017-11" db="EMBL/GenBank/DDBJ databases">
        <title>Genomic Encyclopedia of Type Strains, Phase III (KMG-III): the genomes of soil and plant-associated and newly described type strains.</title>
        <authorList>
            <person name="Whitman W."/>
        </authorList>
    </citation>
    <scope>NUCLEOTIDE SEQUENCE [LARGE SCALE GENOMIC DNA]</scope>
    <source>
        <strain evidence="8 9">CGMCC 1.12274</strain>
    </source>
</reference>
<dbReference type="GO" id="GO:0006515">
    <property type="term" value="P:protein quality control for misfolded or incompletely synthesized proteins"/>
    <property type="evidence" value="ECO:0007669"/>
    <property type="project" value="TreeGrafter"/>
</dbReference>
<dbReference type="InterPro" id="IPR029045">
    <property type="entry name" value="ClpP/crotonase-like_dom_sf"/>
</dbReference>
<comment type="similarity">
    <text evidence="1 6">Belongs to the peptidase S14 family.</text>
</comment>
<gene>
    <name evidence="8" type="ORF">B0I00_1890</name>
</gene>
<dbReference type="PANTHER" id="PTHR10381:SF70">
    <property type="entry name" value="ATP-DEPENDENT CLP PROTEASE PROTEOLYTIC SUBUNIT"/>
    <property type="match status" value="1"/>
</dbReference>
<evidence type="ECO:0000313" key="8">
    <source>
        <dbReference type="EMBL" id="PKB19650.1"/>
    </source>
</evidence>
<proteinExistence type="inferred from homology"/>
<name>A0A2N0HL40_9SPHN</name>
<evidence type="ECO:0000256" key="1">
    <source>
        <dbReference type="ARBA" id="ARBA00007039"/>
    </source>
</evidence>
<keyword evidence="2" id="KW-0963">Cytoplasm</keyword>
<dbReference type="AlphaFoldDB" id="A0A2N0HL40"/>
<dbReference type="Proteomes" id="UP000232587">
    <property type="component" value="Unassembled WGS sequence"/>
</dbReference>
<protein>
    <recommendedName>
        <fullName evidence="6">ATP-dependent Clp protease proteolytic subunit</fullName>
    </recommendedName>
</protein>
<evidence type="ECO:0000313" key="9">
    <source>
        <dbReference type="Proteomes" id="UP000232587"/>
    </source>
</evidence>
<evidence type="ECO:0000256" key="5">
    <source>
        <dbReference type="ARBA" id="ARBA00022825"/>
    </source>
</evidence>
<keyword evidence="3 8" id="KW-0645">Protease</keyword>
<dbReference type="PRINTS" id="PR00127">
    <property type="entry name" value="CLPPROTEASEP"/>
</dbReference>
<dbReference type="InterPro" id="IPR023562">
    <property type="entry name" value="ClpP/TepA"/>
</dbReference>
<comment type="caution">
    <text evidence="8">The sequence shown here is derived from an EMBL/GenBank/DDBJ whole genome shotgun (WGS) entry which is preliminary data.</text>
</comment>
<evidence type="ECO:0000256" key="4">
    <source>
        <dbReference type="ARBA" id="ARBA00022801"/>
    </source>
</evidence>
<dbReference type="EMBL" id="PHUF01000003">
    <property type="protein sequence ID" value="PKB19650.1"/>
    <property type="molecule type" value="Genomic_DNA"/>
</dbReference>
<evidence type="ECO:0000256" key="6">
    <source>
        <dbReference type="RuleBase" id="RU003567"/>
    </source>
</evidence>
<keyword evidence="4" id="KW-0378">Hydrolase</keyword>
<evidence type="ECO:0000256" key="7">
    <source>
        <dbReference type="SAM" id="MobiDB-lite"/>
    </source>
</evidence>
<dbReference type="GO" id="GO:0004176">
    <property type="term" value="F:ATP-dependent peptidase activity"/>
    <property type="evidence" value="ECO:0007669"/>
    <property type="project" value="InterPro"/>
</dbReference>
<accession>A0A2N0HL40</accession>
<dbReference type="Gene3D" id="3.90.226.10">
    <property type="entry name" value="2-enoyl-CoA Hydratase, Chain A, domain 1"/>
    <property type="match status" value="1"/>
</dbReference>
<feature type="region of interest" description="Disordered" evidence="7">
    <location>
        <begin position="266"/>
        <end position="286"/>
    </location>
</feature>
<keyword evidence="5" id="KW-0720">Serine protease</keyword>
<organism evidence="8 9">
    <name type="scientific">Novosphingobium kunmingense</name>
    <dbReference type="NCBI Taxonomy" id="1211806"/>
    <lineage>
        <taxon>Bacteria</taxon>
        <taxon>Pseudomonadati</taxon>
        <taxon>Pseudomonadota</taxon>
        <taxon>Alphaproteobacteria</taxon>
        <taxon>Sphingomonadales</taxon>
        <taxon>Sphingomonadaceae</taxon>
        <taxon>Novosphingobium</taxon>
    </lineage>
</organism>